<proteinExistence type="predicted"/>
<organism evidence="2 3">
    <name type="scientific">Flagellimonas halotolerans</name>
    <dbReference type="NCBI Taxonomy" id="3112164"/>
    <lineage>
        <taxon>Bacteria</taxon>
        <taxon>Pseudomonadati</taxon>
        <taxon>Bacteroidota</taxon>
        <taxon>Flavobacteriia</taxon>
        <taxon>Flavobacteriales</taxon>
        <taxon>Flavobacteriaceae</taxon>
        <taxon>Flagellimonas</taxon>
    </lineage>
</organism>
<evidence type="ECO:0000313" key="2">
    <source>
        <dbReference type="EMBL" id="MEC4265555.1"/>
    </source>
</evidence>
<evidence type="ECO:0000313" key="3">
    <source>
        <dbReference type="Proteomes" id="UP001355298"/>
    </source>
</evidence>
<reference evidence="2 3" key="1">
    <citation type="submission" date="2024-01" db="EMBL/GenBank/DDBJ databases">
        <title>The strains designed SYSU M86414 and SYSU M84420 isolated from the marine sediment in San Sha City (Hainan Province, China).</title>
        <authorList>
            <person name="Guo D."/>
        </authorList>
    </citation>
    <scope>NUCLEOTIDE SEQUENCE [LARGE SCALE GENOMIC DNA]</scope>
    <source>
        <strain evidence="2 3">SYSU M84420</strain>
    </source>
</reference>
<evidence type="ECO:0000256" key="1">
    <source>
        <dbReference type="SAM" id="SignalP"/>
    </source>
</evidence>
<dbReference type="EMBL" id="JAYMGW010000006">
    <property type="protein sequence ID" value="MEC4265555.1"/>
    <property type="molecule type" value="Genomic_DNA"/>
</dbReference>
<evidence type="ECO:0008006" key="4">
    <source>
        <dbReference type="Google" id="ProtNLM"/>
    </source>
</evidence>
<accession>A0ABU6IR20</accession>
<keyword evidence="3" id="KW-1185">Reference proteome</keyword>
<comment type="caution">
    <text evidence="2">The sequence shown here is derived from an EMBL/GenBank/DDBJ whole genome shotgun (WGS) entry which is preliminary data.</text>
</comment>
<sequence>MRKIFFLLILLYINIGSAQEVSCENLLEFIESEGYRKGSLSSYTLNSSWLYKVTAYEYDYRIYIVAEIKRNEFNFSTNTYIFCGIPSQNWSNFRYVSYGDSNSYGERFHKYIVDYACNCY</sequence>
<protein>
    <recommendedName>
        <fullName evidence="4">KTSC domain-containing protein</fullName>
    </recommendedName>
</protein>
<dbReference type="RefSeq" id="WP_326278560.1">
    <property type="nucleotide sequence ID" value="NZ_JAYKYV010000006.1"/>
</dbReference>
<gene>
    <name evidence="2" type="ORF">VOP03_09370</name>
</gene>
<keyword evidence="1" id="KW-0732">Signal</keyword>
<feature type="signal peptide" evidence="1">
    <location>
        <begin position="1"/>
        <end position="18"/>
    </location>
</feature>
<feature type="chain" id="PRO_5045333141" description="KTSC domain-containing protein" evidence="1">
    <location>
        <begin position="19"/>
        <end position="120"/>
    </location>
</feature>
<dbReference type="Proteomes" id="UP001355298">
    <property type="component" value="Unassembled WGS sequence"/>
</dbReference>
<name>A0ABU6IR20_9FLAO</name>